<evidence type="ECO:0000259" key="2">
    <source>
        <dbReference type="PROSITE" id="PS50076"/>
    </source>
</evidence>
<reference evidence="3" key="1">
    <citation type="submission" date="2023-02" db="EMBL/GenBank/DDBJ databases">
        <title>Genome of toxic invasive species Heracleum sosnowskyi carries increased number of genes despite the absence of recent whole-genome duplications.</title>
        <authorList>
            <person name="Schelkunov M."/>
            <person name="Shtratnikova V."/>
            <person name="Makarenko M."/>
            <person name="Klepikova A."/>
            <person name="Omelchenko D."/>
            <person name="Novikova G."/>
            <person name="Obukhova E."/>
            <person name="Bogdanov V."/>
            <person name="Penin A."/>
            <person name="Logacheva M."/>
        </authorList>
    </citation>
    <scope>NUCLEOTIDE SEQUENCE</scope>
    <source>
        <strain evidence="3">Hsosn_3</strain>
        <tissue evidence="3">Leaf</tissue>
    </source>
</reference>
<dbReference type="Pfam" id="PF23551">
    <property type="entry name" value="Zn_ribbon_20"/>
    <property type="match status" value="1"/>
</dbReference>
<dbReference type="SUPFAM" id="SSF46565">
    <property type="entry name" value="Chaperone J-domain"/>
    <property type="match status" value="1"/>
</dbReference>
<dbReference type="SMART" id="SM00271">
    <property type="entry name" value="DnaJ"/>
    <property type="match status" value="1"/>
</dbReference>
<evidence type="ECO:0000313" key="4">
    <source>
        <dbReference type="Proteomes" id="UP001237642"/>
    </source>
</evidence>
<gene>
    <name evidence="3" type="ORF">POM88_006011</name>
</gene>
<dbReference type="PRINTS" id="PR00625">
    <property type="entry name" value="JDOMAIN"/>
</dbReference>
<dbReference type="Gene3D" id="1.10.287.110">
    <property type="entry name" value="DnaJ domain"/>
    <property type="match status" value="1"/>
</dbReference>
<dbReference type="AlphaFoldDB" id="A0AAD8J401"/>
<dbReference type="InterPro" id="IPR036869">
    <property type="entry name" value="J_dom_sf"/>
</dbReference>
<dbReference type="PROSITE" id="PS00636">
    <property type="entry name" value="DNAJ_1"/>
    <property type="match status" value="1"/>
</dbReference>
<proteinExistence type="predicted"/>
<dbReference type="PANTHER" id="PTHR44137">
    <property type="entry name" value="BNAC03G44070D PROTEIN"/>
    <property type="match status" value="1"/>
</dbReference>
<sequence length="830" mass="92434">MKPKQQEAHRARENALKLFAVKDFVGAKNYALEAYMLCPELEGISQMVTTFDIYCAAERKFDGEVDFYSVLGLEPTVEKSAMKKQYKKLAVLLHPDKNKTVGAEGAFKLVSQAWALLSDNAKRRSYDSSRNKRMSCGVLQNSLSSVQGSHVTGLDNQSKSLSSQSKLDTFWTLCTSCHVQYEYLRKYVNKKLSCKNCRGIFIAAETGPPPVSAAFPYSPWQYPPDNGYGGHGYNGAHVPTTAACFTGKTVQGIHSGHGSECNSNLSFQLNSRPGTSAGVVENSGLNAKSANLVHQPNGISITNANGKHMISNGHIAPRRGRPPKKLKVDMSHTTPRESEVIGSNGKSELIYNQGNGIIKHNAKISPQGENLNKFFSAPPAFDARKLLIDKARTEIRKKLEEVRLSLATAREVPSEAATLGGLDRRAEARPSVSIPITVPDSDFHDFDKDRTEECFQPKQIWALYDEEDGMPRLYCLIRQVISVKPFKVHISYLGSKTDNEFGLVNWLDSGFTKSCGHFRAMNTDIIDQVNIFSHHLNREKAGRGGCVRIYPRCGDIWAIYRNWSPDWDRTTPDSVRHQYEMVEVIDDYSEELGVCVAPLIKLDGFKTVYQRNTDKNAIRWIPRREMVRFSHQVPSCALKGMATNLPDGCWDLDPAATPDELLQIVTEIHVEKAPQTKTCVGTPLDVFQPETRVLVGENLHLQEDNLDATPDLVDKLYKLQVESTPNKVLQDLNEVKVQKTPVEVLQELSEVQGDKPDHVESSLTSVELLHPVKGVQVEENYILPVKNSVAPPVNEVQMEALQSFQVAHPAALPSFHVKNPAATSQSFFKM</sequence>
<dbReference type="CDD" id="cd06257">
    <property type="entry name" value="DnaJ"/>
    <property type="match status" value="1"/>
</dbReference>
<comment type="caution">
    <text evidence="3">The sequence shown here is derived from an EMBL/GenBank/DDBJ whole genome shotgun (WGS) entry which is preliminary data.</text>
</comment>
<dbReference type="InterPro" id="IPR018253">
    <property type="entry name" value="DnaJ_domain_CS"/>
</dbReference>
<dbReference type="PROSITE" id="PS50076">
    <property type="entry name" value="DNAJ_2"/>
    <property type="match status" value="1"/>
</dbReference>
<dbReference type="InterPro" id="IPR001623">
    <property type="entry name" value="DnaJ_domain"/>
</dbReference>
<dbReference type="InterPro" id="IPR056988">
    <property type="entry name" value="Zn_ribbon_pln"/>
</dbReference>
<evidence type="ECO:0000313" key="3">
    <source>
        <dbReference type="EMBL" id="KAK1396148.1"/>
    </source>
</evidence>
<dbReference type="InterPro" id="IPR024593">
    <property type="entry name" value="DUF3444"/>
</dbReference>
<dbReference type="Pfam" id="PF11926">
    <property type="entry name" value="DUF3444"/>
    <property type="match status" value="1"/>
</dbReference>
<reference evidence="3" key="2">
    <citation type="submission" date="2023-05" db="EMBL/GenBank/DDBJ databases">
        <authorList>
            <person name="Schelkunov M.I."/>
        </authorList>
    </citation>
    <scope>NUCLEOTIDE SEQUENCE</scope>
    <source>
        <strain evidence="3">Hsosn_3</strain>
        <tissue evidence="3">Leaf</tissue>
    </source>
</reference>
<dbReference type="PANTHER" id="PTHR44137:SF7">
    <property type="entry name" value="J DOMAIN-CONTAINING PROTEIN"/>
    <property type="match status" value="1"/>
</dbReference>
<dbReference type="EMBL" id="JAUIZM010000002">
    <property type="protein sequence ID" value="KAK1396148.1"/>
    <property type="molecule type" value="Genomic_DNA"/>
</dbReference>
<accession>A0AAD8J401</accession>
<dbReference type="Proteomes" id="UP001237642">
    <property type="component" value="Unassembled WGS sequence"/>
</dbReference>
<name>A0AAD8J401_9APIA</name>
<keyword evidence="4" id="KW-1185">Reference proteome</keyword>
<feature type="domain" description="J" evidence="2">
    <location>
        <begin position="66"/>
        <end position="130"/>
    </location>
</feature>
<feature type="compositionally biased region" description="Basic residues" evidence="1">
    <location>
        <begin position="316"/>
        <end position="325"/>
    </location>
</feature>
<organism evidence="3 4">
    <name type="scientific">Heracleum sosnowskyi</name>
    <dbReference type="NCBI Taxonomy" id="360622"/>
    <lineage>
        <taxon>Eukaryota</taxon>
        <taxon>Viridiplantae</taxon>
        <taxon>Streptophyta</taxon>
        <taxon>Embryophyta</taxon>
        <taxon>Tracheophyta</taxon>
        <taxon>Spermatophyta</taxon>
        <taxon>Magnoliopsida</taxon>
        <taxon>eudicotyledons</taxon>
        <taxon>Gunneridae</taxon>
        <taxon>Pentapetalae</taxon>
        <taxon>asterids</taxon>
        <taxon>campanulids</taxon>
        <taxon>Apiales</taxon>
        <taxon>Apiaceae</taxon>
        <taxon>Apioideae</taxon>
        <taxon>apioid superclade</taxon>
        <taxon>Tordylieae</taxon>
        <taxon>Tordyliinae</taxon>
        <taxon>Heracleum</taxon>
    </lineage>
</organism>
<evidence type="ECO:0000256" key="1">
    <source>
        <dbReference type="SAM" id="MobiDB-lite"/>
    </source>
</evidence>
<feature type="region of interest" description="Disordered" evidence="1">
    <location>
        <begin position="312"/>
        <end position="341"/>
    </location>
</feature>
<dbReference type="Pfam" id="PF00226">
    <property type="entry name" value="DnaJ"/>
    <property type="match status" value="1"/>
</dbReference>
<protein>
    <submittedName>
        <fullName evidence="3">J domain-containing protein</fullName>
    </submittedName>
</protein>
<feature type="compositionally biased region" description="Basic and acidic residues" evidence="1">
    <location>
        <begin position="326"/>
        <end position="339"/>
    </location>
</feature>